<evidence type="ECO:0000313" key="2">
    <source>
        <dbReference type="EMBL" id="KAG0722821.1"/>
    </source>
</evidence>
<dbReference type="EMBL" id="JACEEZ010009052">
    <property type="protein sequence ID" value="KAG0722821.1"/>
    <property type="molecule type" value="Genomic_DNA"/>
</dbReference>
<sequence length="246" mass="27287">MLRPEDILPHVAELLQEEEDLIFASRWCRLSFLPSSSPQRKKSFPQDTTKDPPPPQRAGAVCEALSGPGSHNPVASLTYAPHQNYTHAATSSTPVYHLMPNTRRPNGLGDIEVTAGLPGEVDSGAARRVYPSQVLYLSVPPDLRLQLLDPVATLGPLDGDPDGLLLLLPQTKAFIQLHDRLDCVPPPHLAQVEHTHSRPQQSHLASNRDFGDLLAHLNTVQEKHRHYKTQKIKQSYSHNVDPFTRS</sequence>
<accession>A0A8J5CW03</accession>
<organism evidence="2 3">
    <name type="scientific">Chionoecetes opilio</name>
    <name type="common">Atlantic snow crab</name>
    <name type="synonym">Cancer opilio</name>
    <dbReference type="NCBI Taxonomy" id="41210"/>
    <lineage>
        <taxon>Eukaryota</taxon>
        <taxon>Metazoa</taxon>
        <taxon>Ecdysozoa</taxon>
        <taxon>Arthropoda</taxon>
        <taxon>Crustacea</taxon>
        <taxon>Multicrustacea</taxon>
        <taxon>Malacostraca</taxon>
        <taxon>Eumalacostraca</taxon>
        <taxon>Eucarida</taxon>
        <taxon>Decapoda</taxon>
        <taxon>Pleocyemata</taxon>
        <taxon>Brachyura</taxon>
        <taxon>Eubrachyura</taxon>
        <taxon>Majoidea</taxon>
        <taxon>Majidae</taxon>
        <taxon>Chionoecetes</taxon>
    </lineage>
</organism>
<dbReference type="OrthoDB" id="6377374at2759"/>
<protein>
    <submittedName>
        <fullName evidence="2">Protein VAC14</fullName>
    </submittedName>
</protein>
<comment type="caution">
    <text evidence="2">The sequence shown here is derived from an EMBL/GenBank/DDBJ whole genome shotgun (WGS) entry which is preliminary data.</text>
</comment>
<keyword evidence="3" id="KW-1185">Reference proteome</keyword>
<dbReference type="Proteomes" id="UP000770661">
    <property type="component" value="Unassembled WGS sequence"/>
</dbReference>
<evidence type="ECO:0000256" key="1">
    <source>
        <dbReference type="SAM" id="MobiDB-lite"/>
    </source>
</evidence>
<feature type="region of interest" description="Disordered" evidence="1">
    <location>
        <begin position="34"/>
        <end position="59"/>
    </location>
</feature>
<dbReference type="AlphaFoldDB" id="A0A8J5CW03"/>
<evidence type="ECO:0000313" key="3">
    <source>
        <dbReference type="Proteomes" id="UP000770661"/>
    </source>
</evidence>
<reference evidence="2" key="1">
    <citation type="submission" date="2020-07" db="EMBL/GenBank/DDBJ databases">
        <title>The High-quality genome of the commercially important snow crab, Chionoecetes opilio.</title>
        <authorList>
            <person name="Jeong J.-H."/>
            <person name="Ryu S."/>
        </authorList>
    </citation>
    <scope>NUCLEOTIDE SEQUENCE</scope>
    <source>
        <strain evidence="2">MADBK_172401_WGS</strain>
        <tissue evidence="2">Digestive gland</tissue>
    </source>
</reference>
<gene>
    <name evidence="2" type="primary">vac14_2</name>
    <name evidence="2" type="ORF">GWK47_043838</name>
</gene>
<name>A0A8J5CW03_CHIOP</name>
<proteinExistence type="predicted"/>
<feature type="region of interest" description="Disordered" evidence="1">
    <location>
        <begin position="225"/>
        <end position="246"/>
    </location>
</feature>